<organism evidence="3 4">
    <name type="scientific">Xanthobacter autotrophicus</name>
    <dbReference type="NCBI Taxonomy" id="280"/>
    <lineage>
        <taxon>Bacteria</taxon>
        <taxon>Pseudomonadati</taxon>
        <taxon>Pseudomonadota</taxon>
        <taxon>Alphaproteobacteria</taxon>
        <taxon>Hyphomicrobiales</taxon>
        <taxon>Xanthobacteraceae</taxon>
        <taxon>Xanthobacter</taxon>
    </lineage>
</organism>
<accession>A0A6C1KGW1</accession>
<comment type="caution">
    <text evidence="3">The sequence shown here is derived from an EMBL/GenBank/DDBJ whole genome shotgun (WGS) entry which is preliminary data.</text>
</comment>
<feature type="domain" description="DUF218" evidence="2">
    <location>
        <begin position="83"/>
        <end position="250"/>
    </location>
</feature>
<keyword evidence="1" id="KW-0472">Membrane</keyword>
<evidence type="ECO:0000313" key="4">
    <source>
        <dbReference type="Proteomes" id="UP000305131"/>
    </source>
</evidence>
<sequence>MDSFFTASKVLWFLAVPSNLLLILAILGLVLMALRWSRLGTGLILTAVLGWLVLGFSPAAFHILSPLEERFPLFRDDGTPVTGIIMLGGSEKPDIGNARGVPSFGEAGERPIAFAALSRRYPDARLALVGGSGRLFPEGDAVEAHMIRMSLPDLGIPEARVVFEEKSRNTAENAELAKALLQPKPGERWLLVTSAWHMPRAVGSFRKAGFDVVAYPVDFQTVGPDRLNEPFARAAEGLDKTDMGAREWIGLLAYYLSGKTSALFPAP</sequence>
<name>A0A6C1KGW1_XANAU</name>
<dbReference type="PANTHER" id="PTHR30336">
    <property type="entry name" value="INNER MEMBRANE PROTEIN, PROBABLE PERMEASE"/>
    <property type="match status" value="1"/>
</dbReference>
<evidence type="ECO:0000313" key="3">
    <source>
        <dbReference type="EMBL" id="TLX43508.1"/>
    </source>
</evidence>
<dbReference type="GO" id="GO:0005886">
    <property type="term" value="C:plasma membrane"/>
    <property type="evidence" value="ECO:0007669"/>
    <property type="project" value="TreeGrafter"/>
</dbReference>
<dbReference type="GO" id="GO:0043164">
    <property type="term" value="P:Gram-negative-bacterium-type cell wall biogenesis"/>
    <property type="evidence" value="ECO:0007669"/>
    <property type="project" value="TreeGrafter"/>
</dbReference>
<evidence type="ECO:0000259" key="2">
    <source>
        <dbReference type="Pfam" id="PF02698"/>
    </source>
</evidence>
<dbReference type="RefSeq" id="WP_138398430.1">
    <property type="nucleotide sequence ID" value="NZ_JBAFVI010000001.1"/>
</dbReference>
<dbReference type="Gene3D" id="3.40.50.620">
    <property type="entry name" value="HUPs"/>
    <property type="match status" value="1"/>
</dbReference>
<feature type="transmembrane region" description="Helical" evidence="1">
    <location>
        <begin position="41"/>
        <end position="64"/>
    </location>
</feature>
<evidence type="ECO:0000256" key="1">
    <source>
        <dbReference type="SAM" id="Phobius"/>
    </source>
</evidence>
<keyword evidence="1" id="KW-0812">Transmembrane</keyword>
<feature type="transmembrane region" description="Helical" evidence="1">
    <location>
        <begin position="12"/>
        <end position="34"/>
    </location>
</feature>
<dbReference type="InterPro" id="IPR051599">
    <property type="entry name" value="Cell_Envelope_Assoc"/>
</dbReference>
<dbReference type="Pfam" id="PF02698">
    <property type="entry name" value="DUF218"/>
    <property type="match status" value="1"/>
</dbReference>
<dbReference type="Proteomes" id="UP000305131">
    <property type="component" value="Unassembled WGS sequence"/>
</dbReference>
<dbReference type="EMBL" id="VAUP01000015">
    <property type="protein sequence ID" value="TLX43508.1"/>
    <property type="molecule type" value="Genomic_DNA"/>
</dbReference>
<dbReference type="PANTHER" id="PTHR30336:SF4">
    <property type="entry name" value="ENVELOPE BIOGENESIS FACTOR ELYC"/>
    <property type="match status" value="1"/>
</dbReference>
<protein>
    <submittedName>
        <fullName evidence="3">YdcF family protein</fullName>
    </submittedName>
</protein>
<dbReference type="InterPro" id="IPR014729">
    <property type="entry name" value="Rossmann-like_a/b/a_fold"/>
</dbReference>
<dbReference type="OrthoDB" id="9809813at2"/>
<dbReference type="InterPro" id="IPR003848">
    <property type="entry name" value="DUF218"/>
</dbReference>
<dbReference type="GeneID" id="95772844"/>
<dbReference type="GO" id="GO:0000270">
    <property type="term" value="P:peptidoglycan metabolic process"/>
    <property type="evidence" value="ECO:0007669"/>
    <property type="project" value="TreeGrafter"/>
</dbReference>
<keyword evidence="1" id="KW-1133">Transmembrane helix</keyword>
<proteinExistence type="predicted"/>
<reference evidence="3 4" key="1">
    <citation type="submission" date="2019-05" db="EMBL/GenBank/DDBJ databases">
        <authorList>
            <person name="Zhou X."/>
        </authorList>
    </citation>
    <scope>NUCLEOTIDE SEQUENCE [LARGE SCALE GENOMIC DNA]</scope>
    <source>
        <strain evidence="3 4">DSM 432</strain>
    </source>
</reference>
<dbReference type="AlphaFoldDB" id="A0A6C1KGW1"/>
<dbReference type="CDD" id="cd06259">
    <property type="entry name" value="YdcF-like"/>
    <property type="match status" value="1"/>
</dbReference>
<gene>
    <name evidence="3" type="ORF">FBQ73_05140</name>
</gene>